<protein>
    <submittedName>
        <fullName evidence="2">Uncharacterized protein</fullName>
    </submittedName>
</protein>
<organism evidence="2 3">
    <name type="scientific">Nezara viridula</name>
    <name type="common">Southern green stink bug</name>
    <name type="synonym">Cimex viridulus</name>
    <dbReference type="NCBI Taxonomy" id="85310"/>
    <lineage>
        <taxon>Eukaryota</taxon>
        <taxon>Metazoa</taxon>
        <taxon>Ecdysozoa</taxon>
        <taxon>Arthropoda</taxon>
        <taxon>Hexapoda</taxon>
        <taxon>Insecta</taxon>
        <taxon>Pterygota</taxon>
        <taxon>Neoptera</taxon>
        <taxon>Paraneoptera</taxon>
        <taxon>Hemiptera</taxon>
        <taxon>Heteroptera</taxon>
        <taxon>Panheteroptera</taxon>
        <taxon>Pentatomomorpha</taxon>
        <taxon>Pentatomoidea</taxon>
        <taxon>Pentatomidae</taxon>
        <taxon>Pentatominae</taxon>
        <taxon>Nezara</taxon>
    </lineage>
</organism>
<evidence type="ECO:0000313" key="2">
    <source>
        <dbReference type="EMBL" id="CAH1389488.1"/>
    </source>
</evidence>
<evidence type="ECO:0000313" key="3">
    <source>
        <dbReference type="Proteomes" id="UP001152798"/>
    </source>
</evidence>
<dbReference type="AlphaFoldDB" id="A0A9P0GX96"/>
<reference evidence="2" key="1">
    <citation type="submission" date="2022-01" db="EMBL/GenBank/DDBJ databases">
        <authorList>
            <person name="King R."/>
        </authorList>
    </citation>
    <scope>NUCLEOTIDE SEQUENCE</scope>
</reference>
<feature type="region of interest" description="Disordered" evidence="1">
    <location>
        <begin position="49"/>
        <end position="69"/>
    </location>
</feature>
<accession>A0A9P0GX96</accession>
<sequence length="85" mass="9671">MYSDNISLERLTETDISIRLSISAFLTYTSDKDRLIHIFSFMIAPESKRSYRERPGGDRGREETSRAGELTDTGPFSLCWLCAMG</sequence>
<keyword evidence="3" id="KW-1185">Reference proteome</keyword>
<name>A0A9P0GX96_NEZVI</name>
<feature type="compositionally biased region" description="Basic and acidic residues" evidence="1">
    <location>
        <begin position="49"/>
        <end position="66"/>
    </location>
</feature>
<proteinExistence type="predicted"/>
<evidence type="ECO:0000256" key="1">
    <source>
        <dbReference type="SAM" id="MobiDB-lite"/>
    </source>
</evidence>
<dbReference type="EMBL" id="OV725077">
    <property type="protein sequence ID" value="CAH1389488.1"/>
    <property type="molecule type" value="Genomic_DNA"/>
</dbReference>
<gene>
    <name evidence="2" type="ORF">NEZAVI_LOCUS890</name>
</gene>
<dbReference type="Proteomes" id="UP001152798">
    <property type="component" value="Chromosome 1"/>
</dbReference>